<evidence type="ECO:0000256" key="4">
    <source>
        <dbReference type="SAM" id="SignalP"/>
    </source>
</evidence>
<keyword evidence="4" id="KW-0732">Signal</keyword>
<dbReference type="AlphaFoldDB" id="A0AA49JET6"/>
<evidence type="ECO:0000313" key="6">
    <source>
        <dbReference type="EMBL" id="WKN38498.1"/>
    </source>
</evidence>
<name>A0AA49JET6_9BACT</name>
<dbReference type="GO" id="GO:0046872">
    <property type="term" value="F:metal ion binding"/>
    <property type="evidence" value="ECO:0007669"/>
    <property type="project" value="UniProtKB-KW"/>
</dbReference>
<dbReference type="SUPFAM" id="SSF88713">
    <property type="entry name" value="Glycoside hydrolase/deacetylase"/>
    <property type="match status" value="1"/>
</dbReference>
<proteinExistence type="predicted"/>
<dbReference type="Gene3D" id="3.20.20.370">
    <property type="entry name" value="Glycoside hydrolase/deacetylase"/>
    <property type="match status" value="1"/>
</dbReference>
<evidence type="ECO:0000256" key="1">
    <source>
        <dbReference type="ARBA" id="ARBA00022723"/>
    </source>
</evidence>
<dbReference type="InterPro" id="IPR050248">
    <property type="entry name" value="Polysacc_deacetylase_ArnD"/>
</dbReference>
<dbReference type="CDD" id="cd10967">
    <property type="entry name" value="CE4_GLA_like_6s"/>
    <property type="match status" value="1"/>
</dbReference>
<feature type="domain" description="NodB homology" evidence="5">
    <location>
        <begin position="33"/>
        <end position="250"/>
    </location>
</feature>
<feature type="chain" id="PRO_5041204748" evidence="4">
    <location>
        <begin position="19"/>
        <end position="266"/>
    </location>
</feature>
<dbReference type="GO" id="GO:0005975">
    <property type="term" value="P:carbohydrate metabolic process"/>
    <property type="evidence" value="ECO:0007669"/>
    <property type="project" value="InterPro"/>
</dbReference>
<keyword evidence="1" id="KW-0479">Metal-binding</keyword>
<evidence type="ECO:0000256" key="2">
    <source>
        <dbReference type="ARBA" id="ARBA00022801"/>
    </source>
</evidence>
<dbReference type="EMBL" id="CP120682">
    <property type="protein sequence ID" value="WKN38498.1"/>
    <property type="molecule type" value="Genomic_DNA"/>
</dbReference>
<keyword evidence="3" id="KW-0175">Coiled coil</keyword>
<protein>
    <submittedName>
        <fullName evidence="6">Polysaccharide deacetylase family protein</fullName>
    </submittedName>
</protein>
<dbReference type="PANTHER" id="PTHR10587">
    <property type="entry name" value="GLYCOSYL TRANSFERASE-RELATED"/>
    <property type="match status" value="1"/>
</dbReference>
<dbReference type="GO" id="GO:0016810">
    <property type="term" value="F:hydrolase activity, acting on carbon-nitrogen (but not peptide) bonds"/>
    <property type="evidence" value="ECO:0007669"/>
    <property type="project" value="InterPro"/>
</dbReference>
<reference evidence="6" key="2">
    <citation type="journal article" date="2024" name="Antonie Van Leeuwenhoek">
        <title>Roseihalotalea indica gen. nov., sp. nov., a halophilic Bacteroidetes from mesopelagic Southwest Indian Ocean with higher carbohydrate metabolic potential.</title>
        <authorList>
            <person name="Chen B."/>
            <person name="Zhang M."/>
            <person name="Lin D."/>
            <person name="Ye J."/>
            <person name="Tang K."/>
        </authorList>
    </citation>
    <scope>NUCLEOTIDE SEQUENCE</scope>
    <source>
        <strain evidence="6">TK19036</strain>
    </source>
</reference>
<dbReference type="PANTHER" id="PTHR10587:SF133">
    <property type="entry name" value="CHITIN DEACETYLASE 1-RELATED"/>
    <property type="match status" value="1"/>
</dbReference>
<reference evidence="6" key="1">
    <citation type="journal article" date="2023" name="Comput. Struct. Biotechnol. J.">
        <title>Discovery of a novel marine Bacteroidetes with a rich repertoire of carbohydrate-active enzymes.</title>
        <authorList>
            <person name="Chen B."/>
            <person name="Liu G."/>
            <person name="Chen Q."/>
            <person name="Wang H."/>
            <person name="Liu L."/>
            <person name="Tang K."/>
        </authorList>
    </citation>
    <scope>NUCLEOTIDE SEQUENCE</scope>
    <source>
        <strain evidence="6">TK19036</strain>
    </source>
</reference>
<gene>
    <name evidence="6" type="ORF">K4G66_07255</name>
</gene>
<evidence type="ECO:0000256" key="3">
    <source>
        <dbReference type="SAM" id="Coils"/>
    </source>
</evidence>
<dbReference type="Pfam" id="PF01522">
    <property type="entry name" value="Polysacc_deac_1"/>
    <property type="match status" value="1"/>
</dbReference>
<feature type="signal peptide" evidence="4">
    <location>
        <begin position="1"/>
        <end position="18"/>
    </location>
</feature>
<dbReference type="InterPro" id="IPR002509">
    <property type="entry name" value="NODB_dom"/>
</dbReference>
<keyword evidence="2" id="KW-0378">Hydrolase</keyword>
<sequence>MHTHLFLLLSMASTFASAQSSKQPIAWPEGNQVAISLSFDDARPSQVDVGTPLLDKYDVKATFFLVPGSVEQRQAKWKQAAEAGHEMGNHSLNHPCSGNFPWSRQKAIEEYSLEQMREELVQANQQIEALVGVAPEVFAYPCGQTFVGRGRDTKSYVPVVAELFTSGRGWLDESPNDPAFCDMAQLLGMSTDEQDFPAIREIIENAKQNGQWIVFAGHDIGESGRQTTRTAMLEALFQYAENPENGVWLAPIGTVAAHIQNQRTSN</sequence>
<feature type="coiled-coil region" evidence="3">
    <location>
        <begin position="106"/>
        <end position="133"/>
    </location>
</feature>
<evidence type="ECO:0000259" key="5">
    <source>
        <dbReference type="PROSITE" id="PS51677"/>
    </source>
</evidence>
<dbReference type="InterPro" id="IPR011330">
    <property type="entry name" value="Glyco_hydro/deAcase_b/a-brl"/>
</dbReference>
<dbReference type="PROSITE" id="PS51677">
    <property type="entry name" value="NODB"/>
    <property type="match status" value="1"/>
</dbReference>
<organism evidence="6">
    <name type="scientific">Roseihalotalea indica</name>
    <dbReference type="NCBI Taxonomy" id="2867963"/>
    <lineage>
        <taxon>Bacteria</taxon>
        <taxon>Pseudomonadati</taxon>
        <taxon>Bacteroidota</taxon>
        <taxon>Cytophagia</taxon>
        <taxon>Cytophagales</taxon>
        <taxon>Catalimonadaceae</taxon>
        <taxon>Roseihalotalea</taxon>
    </lineage>
</organism>
<dbReference type="GO" id="GO:0016020">
    <property type="term" value="C:membrane"/>
    <property type="evidence" value="ECO:0007669"/>
    <property type="project" value="TreeGrafter"/>
</dbReference>
<accession>A0AA49JET6</accession>